<dbReference type="Gene3D" id="3.60.10.10">
    <property type="entry name" value="Endonuclease/exonuclease/phosphatase"/>
    <property type="match status" value="1"/>
</dbReference>
<gene>
    <name evidence="2" type="ORF">SCF082_LOCUS11428</name>
</gene>
<proteinExistence type="predicted"/>
<comment type="caution">
    <text evidence="2">The sequence shown here is derived from an EMBL/GenBank/DDBJ whole genome shotgun (WGS) entry which is preliminary data.</text>
</comment>
<dbReference type="EMBL" id="CAXAMM010006769">
    <property type="protein sequence ID" value="CAK9012222.1"/>
    <property type="molecule type" value="Genomic_DNA"/>
</dbReference>
<feature type="region of interest" description="Disordered" evidence="1">
    <location>
        <begin position="301"/>
        <end position="325"/>
    </location>
</feature>
<accession>A0ABP0JCU4</accession>
<evidence type="ECO:0000256" key="1">
    <source>
        <dbReference type="SAM" id="MobiDB-lite"/>
    </source>
</evidence>
<reference evidence="2 3" key="1">
    <citation type="submission" date="2024-02" db="EMBL/GenBank/DDBJ databases">
        <authorList>
            <person name="Chen Y."/>
            <person name="Shah S."/>
            <person name="Dougan E. K."/>
            <person name="Thang M."/>
            <person name="Chan C."/>
        </authorList>
    </citation>
    <scope>NUCLEOTIDE SEQUENCE [LARGE SCALE GENOMIC DNA]</scope>
</reference>
<evidence type="ECO:0008006" key="4">
    <source>
        <dbReference type="Google" id="ProtNLM"/>
    </source>
</evidence>
<sequence>MVEVRKVDTCKEGSAAITTAWTPTKKARGRHSRVELHGRKDGCKSWWMERTPGVAEGRGESAKMSLDVEPPPGLCAGMDTPIELLTKVLQEQDVQSKADEDGFISIQWLLKTKPALRCCNTKSLVSAVENQDGPVQLDKTQRRARVLGPEEQLRKEAKRFLQRSPFGAVPLSSFFGMPSFSRAMRESSECTDSEGLLRKVLGGDSDLVVQGAFVSWQPRATKLRKSVERLFLEDARLEAKIQQTADVPLTWIVGRYADRLGVLGYPDNAHTSDALAREVAWALVDSKVLYVDRRRLTVRKCRSPERSPEDTRPGDLDRQEAHAEKRVSSRAATQLRQLLDFYFEPFTLQHNRYLLDLILKRASAPQEKGPWLAEALNDCHFTFEDLQGLGRIQSALSKLPPTTDFCLELGSLKHLNISSDGSFSLRTQLEVRSFVHAENVSKDLAAAAVRYLTASREQQQEQEAPRDVVSVLSYSIADALADQTAGSQRLAKVKRQVLVYRTDLICLQGLDTNEKTGASLAASLTEEGYGFACYKCEEANSIFWDRRRWELIREEEGIAGHTLAVELRPFEDPDSTIRVLCSRAKVPEVNEVKESSRWLKTFGIPHKSVRLYDVNDKVLACTDLSLMGGAEAAGIMDELICLPSVAEEVLGEEVAAHIPAPPGLSEDCELAPVCIAGLNRLRHPDAVFFRNMAPVIVLSGHTDDYLTYMPQEDVVQQFPCFRLPIVAAFHWRDPPEWTGHSNHKDRSVRL</sequence>
<keyword evidence="3" id="KW-1185">Reference proteome</keyword>
<feature type="compositionally biased region" description="Basic and acidic residues" evidence="1">
    <location>
        <begin position="302"/>
        <end position="325"/>
    </location>
</feature>
<organism evidence="2 3">
    <name type="scientific">Durusdinium trenchii</name>
    <dbReference type="NCBI Taxonomy" id="1381693"/>
    <lineage>
        <taxon>Eukaryota</taxon>
        <taxon>Sar</taxon>
        <taxon>Alveolata</taxon>
        <taxon>Dinophyceae</taxon>
        <taxon>Suessiales</taxon>
        <taxon>Symbiodiniaceae</taxon>
        <taxon>Durusdinium</taxon>
    </lineage>
</organism>
<evidence type="ECO:0000313" key="2">
    <source>
        <dbReference type="EMBL" id="CAK9012222.1"/>
    </source>
</evidence>
<dbReference type="InterPro" id="IPR036691">
    <property type="entry name" value="Endo/exonu/phosph_ase_sf"/>
</dbReference>
<evidence type="ECO:0000313" key="3">
    <source>
        <dbReference type="Proteomes" id="UP001642464"/>
    </source>
</evidence>
<dbReference type="Proteomes" id="UP001642464">
    <property type="component" value="Unassembled WGS sequence"/>
</dbReference>
<name>A0ABP0JCU4_9DINO</name>
<protein>
    <recommendedName>
        <fullName evidence="4">2'-phosphotransferase</fullName>
    </recommendedName>
</protein>